<dbReference type="Proteomes" id="UP001432027">
    <property type="component" value="Unassembled WGS sequence"/>
</dbReference>
<name>A0AAV5SV38_9BILA</name>
<proteinExistence type="predicted"/>
<accession>A0AAV5SV38</accession>
<evidence type="ECO:0000313" key="1">
    <source>
        <dbReference type="EMBL" id="GMS86975.1"/>
    </source>
</evidence>
<keyword evidence="2" id="KW-1185">Reference proteome</keyword>
<evidence type="ECO:0000313" key="2">
    <source>
        <dbReference type="Proteomes" id="UP001432027"/>
    </source>
</evidence>
<reference evidence="1" key="1">
    <citation type="submission" date="2023-10" db="EMBL/GenBank/DDBJ databases">
        <title>Genome assembly of Pristionchus species.</title>
        <authorList>
            <person name="Yoshida K."/>
            <person name="Sommer R.J."/>
        </authorList>
    </citation>
    <scope>NUCLEOTIDE SEQUENCE</scope>
    <source>
        <strain evidence="1">RS0144</strain>
    </source>
</reference>
<dbReference type="AlphaFoldDB" id="A0AAV5SV38"/>
<comment type="caution">
    <text evidence="1">The sequence shown here is derived from an EMBL/GenBank/DDBJ whole genome shotgun (WGS) entry which is preliminary data.</text>
</comment>
<dbReference type="EMBL" id="BTSX01000002">
    <property type="protein sequence ID" value="GMS86975.1"/>
    <property type="molecule type" value="Genomic_DNA"/>
</dbReference>
<feature type="non-terminal residue" evidence="1">
    <location>
        <position position="94"/>
    </location>
</feature>
<gene>
    <name evidence="1" type="ORF">PENTCL1PPCAC_9150</name>
</gene>
<organism evidence="1 2">
    <name type="scientific">Pristionchus entomophagus</name>
    <dbReference type="NCBI Taxonomy" id="358040"/>
    <lineage>
        <taxon>Eukaryota</taxon>
        <taxon>Metazoa</taxon>
        <taxon>Ecdysozoa</taxon>
        <taxon>Nematoda</taxon>
        <taxon>Chromadorea</taxon>
        <taxon>Rhabditida</taxon>
        <taxon>Rhabditina</taxon>
        <taxon>Diplogasteromorpha</taxon>
        <taxon>Diplogasteroidea</taxon>
        <taxon>Neodiplogasteridae</taxon>
        <taxon>Pristionchus</taxon>
    </lineage>
</organism>
<feature type="non-terminal residue" evidence="1">
    <location>
        <position position="1"/>
    </location>
</feature>
<sequence>FTSVPAASSRALHGDVLIYPTLAFRFTIHQSALEIVRIWSVARDSTLLEQIVSFVVPILAETIATACGLRSGQILRQYSENLSSGNRRSCSGNR</sequence>
<protein>
    <submittedName>
        <fullName evidence="1">Uncharacterized protein</fullName>
    </submittedName>
</protein>